<evidence type="ECO:0000256" key="4">
    <source>
        <dbReference type="ARBA" id="ARBA00022984"/>
    </source>
</evidence>
<keyword evidence="8" id="KW-1185">Reference proteome</keyword>
<evidence type="ECO:0000313" key="8">
    <source>
        <dbReference type="Proteomes" id="UP001596266"/>
    </source>
</evidence>
<organism evidence="7 8">
    <name type="scientific">Luteococcus sanguinis</name>
    <dbReference type="NCBI Taxonomy" id="174038"/>
    <lineage>
        <taxon>Bacteria</taxon>
        <taxon>Bacillati</taxon>
        <taxon>Actinomycetota</taxon>
        <taxon>Actinomycetes</taxon>
        <taxon>Propionibacteriales</taxon>
        <taxon>Propionibacteriaceae</taxon>
        <taxon>Luteococcus</taxon>
    </lineage>
</organism>
<evidence type="ECO:0000256" key="5">
    <source>
        <dbReference type="ARBA" id="ARBA00023315"/>
    </source>
</evidence>
<dbReference type="Proteomes" id="UP001596266">
    <property type="component" value="Unassembled WGS sequence"/>
</dbReference>
<keyword evidence="2" id="KW-0808">Transferase</keyword>
<dbReference type="PANTHER" id="PTHR36174:SF1">
    <property type="entry name" value="LIPID II:GLYCINE GLYCYLTRANSFERASE"/>
    <property type="match status" value="1"/>
</dbReference>
<dbReference type="SUPFAM" id="SSF55729">
    <property type="entry name" value="Acyl-CoA N-acyltransferases (Nat)"/>
    <property type="match status" value="2"/>
</dbReference>
<dbReference type="EMBL" id="JBHSUA010000015">
    <property type="protein sequence ID" value="MFC6396677.1"/>
    <property type="molecule type" value="Genomic_DNA"/>
</dbReference>
<gene>
    <name evidence="7" type="ORF">ACFP57_06715</name>
</gene>
<dbReference type="InterPro" id="IPR016181">
    <property type="entry name" value="Acyl_CoA_acyltransferase"/>
</dbReference>
<evidence type="ECO:0000256" key="1">
    <source>
        <dbReference type="ARBA" id="ARBA00009943"/>
    </source>
</evidence>
<keyword evidence="4" id="KW-0573">Peptidoglycan synthesis</keyword>
<keyword evidence="3" id="KW-0133">Cell shape</keyword>
<dbReference type="InterPro" id="IPR050644">
    <property type="entry name" value="PG_Glycine_Bridge_Synth"/>
</dbReference>
<evidence type="ECO:0000256" key="6">
    <source>
        <dbReference type="ARBA" id="ARBA00023316"/>
    </source>
</evidence>
<proteinExistence type="inferred from homology"/>
<accession>A0ABW1X3A6</accession>
<dbReference type="PANTHER" id="PTHR36174">
    <property type="entry name" value="LIPID II:GLYCINE GLYCYLTRANSFERASE"/>
    <property type="match status" value="1"/>
</dbReference>
<keyword evidence="6" id="KW-0961">Cell wall biogenesis/degradation</keyword>
<evidence type="ECO:0000256" key="2">
    <source>
        <dbReference type="ARBA" id="ARBA00022679"/>
    </source>
</evidence>
<name>A0ABW1X3A6_9ACTN</name>
<reference evidence="8" key="1">
    <citation type="journal article" date="2019" name="Int. J. Syst. Evol. Microbiol.">
        <title>The Global Catalogue of Microorganisms (GCM) 10K type strain sequencing project: providing services to taxonomists for standard genome sequencing and annotation.</title>
        <authorList>
            <consortium name="The Broad Institute Genomics Platform"/>
            <consortium name="The Broad Institute Genome Sequencing Center for Infectious Disease"/>
            <person name="Wu L."/>
            <person name="Ma J."/>
        </authorList>
    </citation>
    <scope>NUCLEOTIDE SEQUENCE [LARGE SCALE GENOMIC DNA]</scope>
    <source>
        <strain evidence="8">CGMCC 1.15277</strain>
    </source>
</reference>
<comment type="caution">
    <text evidence="7">The sequence shown here is derived from an EMBL/GenBank/DDBJ whole genome shotgun (WGS) entry which is preliminary data.</text>
</comment>
<sequence length="434" mass="48550">MTIHARRITADQHLAFVEARAAEADYPTTVSFLQLPAWAKVKPEWGSDSLGFFDGSELIGTGLVLYRQLPRLKRYLAYLPEGPVVDWTRPDVDQVLTALADHVKKRGAFGLRIGPTLVERAWGHNTIKHAVSDEAVTALSQATPDRTSPAADQLRRTLEGLGWRSPKDAEGFAAGQPKFNFQLPLADEHGNPLGEDVILKGMNQLWRRNIKKADKSGVEVVQGTRDDLAAFHEVYLVTAERDHFTPRPLAYFETMWDALNTEMPDRMRVYLAKHEGEVVAATTWIRVGRHAWYSYGASSNQKREVRGSNAIQWRMIRDSIVAGCSTYDLRGITEGVAADDPEIGLIQFKVGTGGEAVSYLGEWDLPLNRPLYQAFDAYMNRDKLQSRLLNRDKLQSRLLNRDKHIARARNITASARDLAAGPKNLAARGLNRGK</sequence>
<keyword evidence="5" id="KW-0012">Acyltransferase</keyword>
<dbReference type="InterPro" id="IPR003447">
    <property type="entry name" value="FEMABX"/>
</dbReference>
<evidence type="ECO:0000256" key="3">
    <source>
        <dbReference type="ARBA" id="ARBA00022960"/>
    </source>
</evidence>
<dbReference type="Pfam" id="PF02388">
    <property type="entry name" value="FemAB"/>
    <property type="match status" value="2"/>
</dbReference>
<comment type="similarity">
    <text evidence="1">Belongs to the FemABX family.</text>
</comment>
<evidence type="ECO:0000313" key="7">
    <source>
        <dbReference type="EMBL" id="MFC6396677.1"/>
    </source>
</evidence>
<protein>
    <submittedName>
        <fullName evidence="7">Lipid II:glycine glycyltransferase FemX</fullName>
    </submittedName>
</protein>
<dbReference type="PROSITE" id="PS51191">
    <property type="entry name" value="FEMABX"/>
    <property type="match status" value="1"/>
</dbReference>
<dbReference type="RefSeq" id="WP_343884338.1">
    <property type="nucleotide sequence ID" value="NZ_BAAAKI010000001.1"/>
</dbReference>
<dbReference type="Gene3D" id="3.40.630.30">
    <property type="match status" value="2"/>
</dbReference>